<dbReference type="CDD" id="cd07472">
    <property type="entry name" value="HmuY_like"/>
    <property type="match status" value="1"/>
</dbReference>
<evidence type="ECO:0000256" key="1">
    <source>
        <dbReference type="SAM" id="SignalP"/>
    </source>
</evidence>
<evidence type="ECO:0000313" key="4">
    <source>
        <dbReference type="Proteomes" id="UP000820977"/>
    </source>
</evidence>
<feature type="domain" description="DUF4466" evidence="2">
    <location>
        <begin position="26"/>
        <end position="329"/>
    </location>
</feature>
<keyword evidence="1" id="KW-0732">Signal</keyword>
<feature type="signal peptide" evidence="1">
    <location>
        <begin position="1"/>
        <end position="24"/>
    </location>
</feature>
<gene>
    <name evidence="3" type="ORF">HPS54_10725</name>
</gene>
<evidence type="ECO:0000313" key="3">
    <source>
        <dbReference type="EMBL" id="NPE25975.1"/>
    </source>
</evidence>
<accession>A0ABX2B5M1</accession>
<organism evidence="3 4">
    <name type="scientific">Xylanibacter caecicola</name>
    <dbReference type="NCBI Taxonomy" id="2736294"/>
    <lineage>
        <taxon>Bacteria</taxon>
        <taxon>Pseudomonadati</taxon>
        <taxon>Bacteroidota</taxon>
        <taxon>Bacteroidia</taxon>
        <taxon>Bacteroidales</taxon>
        <taxon>Prevotellaceae</taxon>
        <taxon>Xylanibacter</taxon>
    </lineage>
</organism>
<dbReference type="Gene3D" id="2.60.40.3550">
    <property type="entry name" value="Domain of unknown function DUF4466"/>
    <property type="match status" value="1"/>
</dbReference>
<evidence type="ECO:0000259" key="2">
    <source>
        <dbReference type="Pfam" id="PF14725"/>
    </source>
</evidence>
<dbReference type="EMBL" id="JABKKJ010000023">
    <property type="protein sequence ID" value="NPE25975.1"/>
    <property type="molecule type" value="Genomic_DNA"/>
</dbReference>
<reference evidence="3 4" key="1">
    <citation type="submission" date="2020-05" db="EMBL/GenBank/DDBJ databases">
        <title>Distinct polysaccharide utilization as determinants for interspecies competition between intestinal Prevotella spp.</title>
        <authorList>
            <person name="Galvez E.J.C."/>
            <person name="Iljazovic A."/>
            <person name="Strowig T."/>
        </authorList>
    </citation>
    <scope>NUCLEOTIDE SEQUENCE [LARGE SCALE GENOMIC DNA]</scope>
    <source>
        <strain evidence="3 4">PCHR</strain>
    </source>
</reference>
<feature type="chain" id="PRO_5045382397" evidence="1">
    <location>
        <begin position="25"/>
        <end position="331"/>
    </location>
</feature>
<protein>
    <submittedName>
        <fullName evidence="3">DUF4466 family protein</fullName>
    </submittedName>
</protein>
<sequence>MKNINTIIGLSLSVLVLSITVACNDDDAYTLPEGIKNLSDDCLKNSIGVNMVGQSIDFSYAMAMPKGTGHIIEASVKASAKGSDGTYLDNMSYHTNGGYDEGVMIGNKCENYDNITKVTFTRDTCAATLRYFYIIPEELRGKEVSFEFSSKDSNGNRTTRKMGPYSISNMDMALDIKLKNKDCFSISRMRVLTKEEAEANPEDVDFVYSFQIKRGVTFNHAFISPTQANLTQYMQGITLPGGISNSTKMARTYGSCDQQLARNENAVFVDDIDMKKKTFDNTQDFMINIIEKGGAWMETADGKYRAYVYVNTAASNKGGMTISLKRLKMQQ</sequence>
<dbReference type="Proteomes" id="UP000820977">
    <property type="component" value="Unassembled WGS sequence"/>
</dbReference>
<keyword evidence="4" id="KW-1185">Reference proteome</keyword>
<dbReference type="RefSeq" id="WP_172345443.1">
    <property type="nucleotide sequence ID" value="NZ_JABKKJ010000023.1"/>
</dbReference>
<name>A0ABX2B5M1_9BACT</name>
<dbReference type="InterPro" id="IPR028072">
    <property type="entry name" value="DUF4466"/>
</dbReference>
<dbReference type="Pfam" id="PF14725">
    <property type="entry name" value="DUF4466"/>
    <property type="match status" value="1"/>
</dbReference>
<comment type="caution">
    <text evidence="3">The sequence shown here is derived from an EMBL/GenBank/DDBJ whole genome shotgun (WGS) entry which is preliminary data.</text>
</comment>
<proteinExistence type="predicted"/>
<dbReference type="PROSITE" id="PS51257">
    <property type="entry name" value="PROKAR_LIPOPROTEIN"/>
    <property type="match status" value="1"/>
</dbReference>